<name>W9RDW2_9ROSA</name>
<dbReference type="InterPro" id="IPR008801">
    <property type="entry name" value="RALF"/>
</dbReference>
<keyword evidence="9" id="KW-1185">Reference proteome</keyword>
<protein>
    <submittedName>
        <fullName evidence="8">Uncharacterized protein</fullName>
    </submittedName>
</protein>
<dbReference type="EMBL" id="KE344892">
    <property type="protein sequence ID" value="EXB84486.1"/>
    <property type="molecule type" value="Genomic_DNA"/>
</dbReference>
<dbReference type="Pfam" id="PF05498">
    <property type="entry name" value="RALF"/>
    <property type="match status" value="1"/>
</dbReference>
<feature type="chain" id="PRO_5004929472" evidence="7">
    <location>
        <begin position="17"/>
        <end position="84"/>
    </location>
</feature>
<evidence type="ECO:0000256" key="1">
    <source>
        <dbReference type="ARBA" id="ARBA00004613"/>
    </source>
</evidence>
<evidence type="ECO:0000256" key="2">
    <source>
        <dbReference type="ARBA" id="ARBA00009178"/>
    </source>
</evidence>
<dbReference type="GO" id="GO:0005179">
    <property type="term" value="F:hormone activity"/>
    <property type="evidence" value="ECO:0007669"/>
    <property type="project" value="UniProtKB-KW"/>
</dbReference>
<evidence type="ECO:0000256" key="5">
    <source>
        <dbReference type="ARBA" id="ARBA00022729"/>
    </source>
</evidence>
<evidence type="ECO:0000256" key="3">
    <source>
        <dbReference type="ARBA" id="ARBA00022525"/>
    </source>
</evidence>
<evidence type="ECO:0000313" key="9">
    <source>
        <dbReference type="Proteomes" id="UP000030645"/>
    </source>
</evidence>
<evidence type="ECO:0000256" key="7">
    <source>
        <dbReference type="SAM" id="SignalP"/>
    </source>
</evidence>
<feature type="signal peptide" evidence="7">
    <location>
        <begin position="1"/>
        <end position="16"/>
    </location>
</feature>
<gene>
    <name evidence="8" type="ORF">L484_015817</name>
</gene>
<dbReference type="Proteomes" id="UP000030645">
    <property type="component" value="Unassembled WGS sequence"/>
</dbReference>
<dbReference type="AlphaFoldDB" id="W9RDW2"/>
<sequence>MKAWLVCLVLILSAAAAVVDQAVAAPGVPSDKNAKLSPKLNFEDPCSSPGGPYPGCDYRKTPRKQANAYNRGCAKFYRCRSYFF</sequence>
<reference evidence="9" key="1">
    <citation type="submission" date="2013-01" db="EMBL/GenBank/DDBJ databases">
        <title>Draft Genome Sequence of a Mulberry Tree, Morus notabilis C.K. Schneid.</title>
        <authorList>
            <person name="He N."/>
            <person name="Zhao S."/>
        </authorList>
    </citation>
    <scope>NUCLEOTIDE SEQUENCE</scope>
</reference>
<dbReference type="GO" id="GO:0005576">
    <property type="term" value="C:extracellular region"/>
    <property type="evidence" value="ECO:0007669"/>
    <property type="project" value="UniProtKB-SubCell"/>
</dbReference>
<evidence type="ECO:0000256" key="6">
    <source>
        <dbReference type="ARBA" id="ARBA00023157"/>
    </source>
</evidence>
<organism evidence="8 9">
    <name type="scientific">Morus notabilis</name>
    <dbReference type="NCBI Taxonomy" id="981085"/>
    <lineage>
        <taxon>Eukaryota</taxon>
        <taxon>Viridiplantae</taxon>
        <taxon>Streptophyta</taxon>
        <taxon>Embryophyta</taxon>
        <taxon>Tracheophyta</taxon>
        <taxon>Spermatophyta</taxon>
        <taxon>Magnoliopsida</taxon>
        <taxon>eudicotyledons</taxon>
        <taxon>Gunneridae</taxon>
        <taxon>Pentapetalae</taxon>
        <taxon>rosids</taxon>
        <taxon>fabids</taxon>
        <taxon>Rosales</taxon>
        <taxon>Moraceae</taxon>
        <taxon>Moreae</taxon>
        <taxon>Morus</taxon>
    </lineage>
</organism>
<keyword evidence="6" id="KW-1015">Disulfide bond</keyword>
<comment type="similarity">
    <text evidence="2">Belongs to the plant rapid alkalinization factor (RALF) family.</text>
</comment>
<accession>W9RDW2</accession>
<keyword evidence="5 7" id="KW-0732">Signal</keyword>
<keyword evidence="3" id="KW-0964">Secreted</keyword>
<evidence type="ECO:0000313" key="8">
    <source>
        <dbReference type="EMBL" id="EXB84486.1"/>
    </source>
</evidence>
<evidence type="ECO:0000256" key="4">
    <source>
        <dbReference type="ARBA" id="ARBA00022702"/>
    </source>
</evidence>
<comment type="subcellular location">
    <subcellularLocation>
        <location evidence="1">Secreted</location>
    </subcellularLocation>
</comment>
<keyword evidence="4" id="KW-0372">Hormone</keyword>
<dbReference type="GO" id="GO:0040008">
    <property type="term" value="P:regulation of growth"/>
    <property type="evidence" value="ECO:0007669"/>
    <property type="project" value="UniProtKB-ARBA"/>
</dbReference>
<proteinExistence type="inferred from homology"/>